<dbReference type="Proteomes" id="UP000319829">
    <property type="component" value="Unassembled WGS sequence"/>
</dbReference>
<name>A0A538SY36_UNCEI</name>
<dbReference type="InterPro" id="IPR003439">
    <property type="entry name" value="ABC_transporter-like_ATP-bd"/>
</dbReference>
<accession>A0A538SY36</accession>
<evidence type="ECO:0000256" key="3">
    <source>
        <dbReference type="ARBA" id="ARBA00022741"/>
    </source>
</evidence>
<evidence type="ECO:0000256" key="1">
    <source>
        <dbReference type="ARBA" id="ARBA00005417"/>
    </source>
</evidence>
<evidence type="ECO:0000313" key="7">
    <source>
        <dbReference type="Proteomes" id="UP000319829"/>
    </source>
</evidence>
<keyword evidence="3" id="KW-0547">Nucleotide-binding</keyword>
<keyword evidence="4 6" id="KW-0067">ATP-binding</keyword>
<dbReference type="InterPro" id="IPR050763">
    <property type="entry name" value="ABC_transporter_ATP-binding"/>
</dbReference>
<evidence type="ECO:0000256" key="4">
    <source>
        <dbReference type="ARBA" id="ARBA00022840"/>
    </source>
</evidence>
<dbReference type="GO" id="GO:0016887">
    <property type="term" value="F:ATP hydrolysis activity"/>
    <property type="evidence" value="ECO:0007669"/>
    <property type="project" value="InterPro"/>
</dbReference>
<reference evidence="6 7" key="1">
    <citation type="journal article" date="2019" name="Nat. Microbiol.">
        <title>Mediterranean grassland soil C-N compound turnover is dependent on rainfall and depth, and is mediated by genomically divergent microorganisms.</title>
        <authorList>
            <person name="Diamond S."/>
            <person name="Andeer P.F."/>
            <person name="Li Z."/>
            <person name="Crits-Christoph A."/>
            <person name="Burstein D."/>
            <person name="Anantharaman K."/>
            <person name="Lane K.R."/>
            <person name="Thomas B.C."/>
            <person name="Pan C."/>
            <person name="Northen T.R."/>
            <person name="Banfield J.F."/>
        </authorList>
    </citation>
    <scope>NUCLEOTIDE SEQUENCE [LARGE SCALE GENOMIC DNA]</scope>
    <source>
        <strain evidence="6">WS_4</strain>
    </source>
</reference>
<evidence type="ECO:0000259" key="5">
    <source>
        <dbReference type="PROSITE" id="PS50893"/>
    </source>
</evidence>
<evidence type="ECO:0000313" key="6">
    <source>
        <dbReference type="EMBL" id="TMQ56307.1"/>
    </source>
</evidence>
<dbReference type="GO" id="GO:0005524">
    <property type="term" value="F:ATP binding"/>
    <property type="evidence" value="ECO:0007669"/>
    <property type="project" value="UniProtKB-KW"/>
</dbReference>
<dbReference type="InterPro" id="IPR003593">
    <property type="entry name" value="AAA+_ATPase"/>
</dbReference>
<comment type="similarity">
    <text evidence="1">Belongs to the ABC transporter superfamily.</text>
</comment>
<dbReference type="Gene3D" id="3.40.50.300">
    <property type="entry name" value="P-loop containing nucleotide triphosphate hydrolases"/>
    <property type="match status" value="1"/>
</dbReference>
<organism evidence="6 7">
    <name type="scientific">Eiseniibacteriota bacterium</name>
    <dbReference type="NCBI Taxonomy" id="2212470"/>
    <lineage>
        <taxon>Bacteria</taxon>
        <taxon>Candidatus Eiseniibacteriota</taxon>
    </lineage>
</organism>
<sequence>MGSSAALETHALTRVFKARRKAGEVRALQGVDLAVHRGECFGLLGPNGAGKSTLIKILTTLLLPTSGRALVAGYDVAEEPLQVRGRINLVSGGDSSGYGILTVRETLHLFSQFYGVPPQLARRRADELMQVTGLAEKANARLSALSTGMRQKLNFARGFMSDPEIIFLDEPTLGLDVEASRDIRGFIARWVRERPERTVLLTTHYMMEADELCGRVAIIDHGRILALDTPTALKRTLPEEPVFELQLSATGQDLDALRGIAGVRSLSHHAHPATGAVELRVVVVEDDVIGEVLGRLKALERSVLHLTKMEPTLETVFIHHVGRGLTDEETGDRDGS</sequence>
<evidence type="ECO:0000256" key="2">
    <source>
        <dbReference type="ARBA" id="ARBA00022448"/>
    </source>
</evidence>
<dbReference type="AlphaFoldDB" id="A0A538SY36"/>
<protein>
    <submittedName>
        <fullName evidence="6">ABC transporter ATP-binding protein</fullName>
    </submittedName>
</protein>
<dbReference type="EMBL" id="VBOU01000002">
    <property type="protein sequence ID" value="TMQ56307.1"/>
    <property type="molecule type" value="Genomic_DNA"/>
</dbReference>
<dbReference type="PANTHER" id="PTHR42711:SF5">
    <property type="entry name" value="ABC TRANSPORTER ATP-BINDING PROTEIN NATA"/>
    <property type="match status" value="1"/>
</dbReference>
<comment type="caution">
    <text evidence="6">The sequence shown here is derived from an EMBL/GenBank/DDBJ whole genome shotgun (WGS) entry which is preliminary data.</text>
</comment>
<dbReference type="PANTHER" id="PTHR42711">
    <property type="entry name" value="ABC TRANSPORTER ATP-BINDING PROTEIN"/>
    <property type="match status" value="1"/>
</dbReference>
<keyword evidence="2" id="KW-0813">Transport</keyword>
<proteinExistence type="inferred from homology"/>
<feature type="domain" description="ABC transporter" evidence="5">
    <location>
        <begin position="7"/>
        <end position="246"/>
    </location>
</feature>
<dbReference type="PROSITE" id="PS50893">
    <property type="entry name" value="ABC_TRANSPORTER_2"/>
    <property type="match status" value="1"/>
</dbReference>
<dbReference type="InterPro" id="IPR027417">
    <property type="entry name" value="P-loop_NTPase"/>
</dbReference>
<dbReference type="SUPFAM" id="SSF52540">
    <property type="entry name" value="P-loop containing nucleoside triphosphate hydrolases"/>
    <property type="match status" value="1"/>
</dbReference>
<dbReference type="SMART" id="SM00382">
    <property type="entry name" value="AAA"/>
    <property type="match status" value="1"/>
</dbReference>
<gene>
    <name evidence="6" type="ORF">E6K74_00285</name>
</gene>
<dbReference type="Pfam" id="PF00005">
    <property type="entry name" value="ABC_tran"/>
    <property type="match status" value="1"/>
</dbReference>